<accession>A0A7R9B8T1</accession>
<organism evidence="2">
    <name type="scientific">Timema shepardi</name>
    <name type="common">Walking stick</name>
    <dbReference type="NCBI Taxonomy" id="629360"/>
    <lineage>
        <taxon>Eukaryota</taxon>
        <taxon>Metazoa</taxon>
        <taxon>Ecdysozoa</taxon>
        <taxon>Arthropoda</taxon>
        <taxon>Hexapoda</taxon>
        <taxon>Insecta</taxon>
        <taxon>Pterygota</taxon>
        <taxon>Neoptera</taxon>
        <taxon>Polyneoptera</taxon>
        <taxon>Phasmatodea</taxon>
        <taxon>Timematodea</taxon>
        <taxon>Timematoidea</taxon>
        <taxon>Timematidae</taxon>
        <taxon>Timema</taxon>
    </lineage>
</organism>
<protein>
    <submittedName>
        <fullName evidence="2">Uncharacterized protein</fullName>
    </submittedName>
</protein>
<gene>
    <name evidence="2" type="ORF">TSIB3V08_LOCUS12555</name>
</gene>
<reference evidence="2" key="1">
    <citation type="submission" date="2020-11" db="EMBL/GenBank/DDBJ databases">
        <authorList>
            <person name="Tran Van P."/>
        </authorList>
    </citation>
    <scope>NUCLEOTIDE SEQUENCE</scope>
</reference>
<evidence type="ECO:0000256" key="1">
    <source>
        <dbReference type="SAM" id="MobiDB-lite"/>
    </source>
</evidence>
<proteinExistence type="predicted"/>
<feature type="region of interest" description="Disordered" evidence="1">
    <location>
        <begin position="1"/>
        <end position="22"/>
    </location>
</feature>
<dbReference type="AlphaFoldDB" id="A0A7R9B8T1"/>
<dbReference type="EMBL" id="OC014380">
    <property type="protein sequence ID" value="CAD7268553.1"/>
    <property type="molecule type" value="Genomic_DNA"/>
</dbReference>
<sequence>MVGLFDQLHNTPNTTGPTHPNVNNLSDWVPKARHQETLASDIQGKVILLTRSAVWINVKPYGRKCAETVISTTTSIERATTGLCPYTSVNVSSETTEYNVTGLEACTQYFILVTTPRPDGLPSSGSFLDSRTSVNGLYD</sequence>
<feature type="compositionally biased region" description="Low complexity" evidence="1">
    <location>
        <begin position="10"/>
        <end position="22"/>
    </location>
</feature>
<evidence type="ECO:0000313" key="2">
    <source>
        <dbReference type="EMBL" id="CAD7268553.1"/>
    </source>
</evidence>
<name>A0A7R9B8T1_TIMSH</name>